<dbReference type="EMBL" id="RIBW01000013">
    <property type="protein sequence ID" value="RUL98576.1"/>
    <property type="molecule type" value="Genomic_DNA"/>
</dbReference>
<evidence type="ECO:0000313" key="2">
    <source>
        <dbReference type="Proteomes" id="UP000273611"/>
    </source>
</evidence>
<protein>
    <submittedName>
        <fullName evidence="1">Phage tail protein</fullName>
    </submittedName>
</protein>
<dbReference type="InterPro" id="IPR033767">
    <property type="entry name" value="Tail_Gp11"/>
</dbReference>
<sequence length="203" mass="22711">MSVLVPTPTTELEAINLMLSVIGESPVNTAEDTGVVDAVIARQILFQSSRDVQLVGWHWNTEIDYPIPASFPEGELQLPPNTLKVDTTGADSVLDLVQRGNRLYDRKNHTFNVGRTVYVEIVLLLPFDQLPEAARSYIVMRAARQFQERMVGSETIWQFNSRDELKSWSNLLSAEAETLDLNVFTDNPSVQRVTNRLPPGGLS</sequence>
<dbReference type="AlphaFoldDB" id="A0A432NGN8"/>
<accession>A0A432NGN8</accession>
<proteinExistence type="predicted"/>
<comment type="caution">
    <text evidence="1">The sequence shown here is derived from an EMBL/GenBank/DDBJ whole genome shotgun (WGS) entry which is preliminary data.</text>
</comment>
<organism evidence="1 2">
    <name type="scientific">Rhizobium anhuiense</name>
    <dbReference type="NCBI Taxonomy" id="1184720"/>
    <lineage>
        <taxon>Bacteria</taxon>
        <taxon>Pseudomonadati</taxon>
        <taxon>Pseudomonadota</taxon>
        <taxon>Alphaproteobacteria</taxon>
        <taxon>Hyphomicrobiales</taxon>
        <taxon>Rhizobiaceae</taxon>
        <taxon>Rhizobium/Agrobacterium group</taxon>
        <taxon>Rhizobium</taxon>
    </lineage>
</organism>
<name>A0A432NGN8_9HYPH</name>
<evidence type="ECO:0000313" key="1">
    <source>
        <dbReference type="EMBL" id="RUL98576.1"/>
    </source>
</evidence>
<gene>
    <name evidence="1" type="ORF">EEQ99_24195</name>
</gene>
<dbReference type="Pfam" id="PF17212">
    <property type="entry name" value="Tube"/>
    <property type="match status" value="1"/>
</dbReference>
<dbReference type="Proteomes" id="UP000273611">
    <property type="component" value="Unassembled WGS sequence"/>
</dbReference>
<reference evidence="1 2" key="1">
    <citation type="journal article" date="2015" name="Int. J. Syst. Evol. Microbiol.">
        <title>Rhizobium anhuiense sp. nov., isolated from effective nodules of Vicia faba and Pisum sativum.</title>
        <authorList>
            <person name="Zhang Y.J."/>
            <person name="Zheng W.T."/>
            <person name="Everall I."/>
            <person name="Young J.P."/>
            <person name="Zhang X.X."/>
            <person name="Tian C.F."/>
            <person name="Sui X.H."/>
            <person name="Wang E.T."/>
            <person name="Chen W.X."/>
        </authorList>
    </citation>
    <scope>NUCLEOTIDE SEQUENCE [LARGE SCALE GENOMIC DNA]</scope>
    <source>
        <strain evidence="1 2">CCBAU 23252</strain>
    </source>
</reference>
<dbReference type="RefSeq" id="WP_127431198.1">
    <property type="nucleotide sequence ID" value="NZ_BMFI01000012.1"/>
</dbReference>